<comment type="caution">
    <text evidence="2">The sequence shown here is derived from an EMBL/GenBank/DDBJ whole genome shotgun (WGS) entry which is preliminary data.</text>
</comment>
<dbReference type="Proteomes" id="UP000621500">
    <property type="component" value="Unassembled WGS sequence"/>
</dbReference>
<evidence type="ECO:0000313" key="2">
    <source>
        <dbReference type="EMBL" id="GIH01466.1"/>
    </source>
</evidence>
<dbReference type="EMBL" id="BONX01000072">
    <property type="protein sequence ID" value="GIH01466.1"/>
    <property type="molecule type" value="Genomic_DNA"/>
</dbReference>
<gene>
    <name evidence="2" type="ORF">Pma05_80380</name>
</gene>
<protein>
    <submittedName>
        <fullName evidence="2">Uncharacterized protein</fullName>
    </submittedName>
</protein>
<evidence type="ECO:0000313" key="3">
    <source>
        <dbReference type="Proteomes" id="UP000621500"/>
    </source>
</evidence>
<evidence type="ECO:0000256" key="1">
    <source>
        <dbReference type="SAM" id="MobiDB-lite"/>
    </source>
</evidence>
<organism evidence="2 3">
    <name type="scientific">Plantactinospora mayteni</name>
    <dbReference type="NCBI Taxonomy" id="566021"/>
    <lineage>
        <taxon>Bacteria</taxon>
        <taxon>Bacillati</taxon>
        <taxon>Actinomycetota</taxon>
        <taxon>Actinomycetes</taxon>
        <taxon>Micromonosporales</taxon>
        <taxon>Micromonosporaceae</taxon>
        <taxon>Plantactinospora</taxon>
    </lineage>
</organism>
<name>A0ABQ4F3H3_9ACTN</name>
<proteinExistence type="predicted"/>
<keyword evidence="3" id="KW-1185">Reference proteome</keyword>
<sequence>MRYGDRLDLPDDRTALAAWILEGIMVADSEWHGLSQDAAGASTQPATPSAAYAEP</sequence>
<reference evidence="2 3" key="1">
    <citation type="submission" date="2021-01" db="EMBL/GenBank/DDBJ databases">
        <title>Whole genome shotgun sequence of Plantactinospora mayteni NBRC 109088.</title>
        <authorList>
            <person name="Komaki H."/>
            <person name="Tamura T."/>
        </authorList>
    </citation>
    <scope>NUCLEOTIDE SEQUENCE [LARGE SCALE GENOMIC DNA]</scope>
    <source>
        <strain evidence="2 3">NBRC 109088</strain>
    </source>
</reference>
<feature type="region of interest" description="Disordered" evidence="1">
    <location>
        <begin position="36"/>
        <end position="55"/>
    </location>
</feature>
<accession>A0ABQ4F3H3</accession>